<evidence type="ECO:0000313" key="2">
    <source>
        <dbReference type="EMBL" id="UOO89241.1"/>
    </source>
</evidence>
<evidence type="ECO:0000259" key="1">
    <source>
        <dbReference type="Pfam" id="PF23343"/>
    </source>
</evidence>
<gene>
    <name evidence="2" type="ORF">LVJ82_17640</name>
</gene>
<keyword evidence="3" id="KW-1185">Reference proteome</keyword>
<sequence>MDELTSPPLLLHPVRYIMAKFMHGVPLKLQHQCKGCGVFTFKFMLTEGALCSACVQNSRNSAAGDVQNRKVLDVPCQNSNNCAEGAIVESEKFELSSQGKKSTAALEMNVEAFCNYYPINNIGFLTLTFADDIQCPKEAQKRFKSFYKYCLHKYFGDYIRCYERQENGRIHYHLILDCKVDILTGFDFKQFYNKKLPRYGRYKSANKALKAIWKLLRDSMEKYGFGRHELLPIRTCSARLAKYVGKYISKHVQSRIAEDKGVRLVQCSQDSGHSWKVANSNFSFFSYGSTLWRKKLQAYIETNQDQWNRVQQAFGMVNTITLNADNYSEMMCFMVGSSWGYKCRDIVLSQEI</sequence>
<dbReference type="RefSeq" id="WP_244796746.1">
    <property type="nucleotide sequence ID" value="NZ_CP091511.1"/>
</dbReference>
<feature type="domain" description="Replication-associated protein ORF2/G2P" evidence="1">
    <location>
        <begin position="124"/>
        <end position="251"/>
    </location>
</feature>
<dbReference type="EMBL" id="CP091511">
    <property type="protein sequence ID" value="UOO89241.1"/>
    <property type="molecule type" value="Genomic_DNA"/>
</dbReference>
<evidence type="ECO:0000313" key="3">
    <source>
        <dbReference type="Proteomes" id="UP000832011"/>
    </source>
</evidence>
<reference evidence="2 3" key="1">
    <citation type="journal article" date="2022" name="Res Sq">
        <title>Evolution of multicellular longitudinally dividing oral cavity symbionts (Neisseriaceae).</title>
        <authorList>
            <person name="Nyongesa S."/>
            <person name="Weber P."/>
            <person name="Bernet E."/>
            <person name="Pullido F."/>
            <person name="Nieckarz M."/>
            <person name="Delaby M."/>
            <person name="Nieves C."/>
            <person name="Viehboeck T."/>
            <person name="Krause N."/>
            <person name="Rivera-Millot A."/>
            <person name="Nakamura A."/>
            <person name="Vischer N."/>
            <person name="VanNieuwenhze M."/>
            <person name="Brun Y."/>
            <person name="Cava F."/>
            <person name="Bulgheresi S."/>
            <person name="Veyrier F."/>
        </authorList>
    </citation>
    <scope>NUCLEOTIDE SEQUENCE [LARGE SCALE GENOMIC DNA]</scope>
    <source>
        <strain evidence="2 3">SN4</strain>
    </source>
</reference>
<dbReference type="InterPro" id="IPR056906">
    <property type="entry name" value="ORF2/G2P_dom"/>
</dbReference>
<proteinExistence type="predicted"/>
<name>A0ABY4E1M0_9NEIS</name>
<dbReference type="Proteomes" id="UP000832011">
    <property type="component" value="Chromosome"/>
</dbReference>
<accession>A0ABY4E1M0</accession>
<protein>
    <submittedName>
        <fullName evidence="2">Phasyl DNA replicon protein arp</fullName>
    </submittedName>
</protein>
<dbReference type="Pfam" id="PF23343">
    <property type="entry name" value="REP_ORF2-G2P"/>
    <property type="match status" value="1"/>
</dbReference>
<organism evidence="2 3">
    <name type="scientific">Vitreoscilla massiliensis</name>
    <dbReference type="NCBI Taxonomy" id="1689272"/>
    <lineage>
        <taxon>Bacteria</taxon>
        <taxon>Pseudomonadati</taxon>
        <taxon>Pseudomonadota</taxon>
        <taxon>Betaproteobacteria</taxon>
        <taxon>Neisseriales</taxon>
        <taxon>Neisseriaceae</taxon>
        <taxon>Vitreoscilla</taxon>
    </lineage>
</organism>